<evidence type="ECO:0000256" key="6">
    <source>
        <dbReference type="ARBA" id="ARBA00022692"/>
    </source>
</evidence>
<feature type="transmembrane region" description="Helical" evidence="11">
    <location>
        <begin position="478"/>
        <end position="499"/>
    </location>
</feature>
<reference evidence="12" key="1">
    <citation type="submission" date="2023-03" db="EMBL/GenBank/DDBJ databases">
        <title>Mating type loci evolution in Malassezia.</title>
        <authorList>
            <person name="Coelho M.A."/>
        </authorList>
    </citation>
    <scope>NUCLEOTIDE SEQUENCE</scope>
    <source>
        <strain evidence="12">CBS 9557</strain>
    </source>
</reference>
<comment type="similarity">
    <text evidence="3 11">Belongs to the ALG6/ALG8 glucosyltransferase family.</text>
</comment>
<feature type="transmembrane region" description="Helical" evidence="11">
    <location>
        <begin position="446"/>
        <end position="466"/>
    </location>
</feature>
<evidence type="ECO:0000256" key="8">
    <source>
        <dbReference type="ARBA" id="ARBA00022989"/>
    </source>
</evidence>
<organism evidence="12 13">
    <name type="scientific">Malassezia nana</name>
    <dbReference type="NCBI Taxonomy" id="180528"/>
    <lineage>
        <taxon>Eukaryota</taxon>
        <taxon>Fungi</taxon>
        <taxon>Dikarya</taxon>
        <taxon>Basidiomycota</taxon>
        <taxon>Ustilaginomycotina</taxon>
        <taxon>Malasseziomycetes</taxon>
        <taxon>Malasseziales</taxon>
        <taxon>Malasseziaceae</taxon>
        <taxon>Malassezia</taxon>
    </lineage>
</organism>
<keyword evidence="5 11" id="KW-0808">Transferase</keyword>
<evidence type="ECO:0000313" key="13">
    <source>
        <dbReference type="Proteomes" id="UP001213623"/>
    </source>
</evidence>
<dbReference type="GO" id="GO:0042283">
    <property type="term" value="F:dolichyl pyrophosphate Glc1Man9GlcNAc2 alpha-1,3-glucosyltransferase activity"/>
    <property type="evidence" value="ECO:0007669"/>
    <property type="project" value="UniProtKB-EC"/>
</dbReference>
<keyword evidence="6 11" id="KW-0812">Transmembrane</keyword>
<evidence type="ECO:0000256" key="5">
    <source>
        <dbReference type="ARBA" id="ARBA00022679"/>
    </source>
</evidence>
<feature type="transmembrane region" description="Helical" evidence="11">
    <location>
        <begin position="184"/>
        <end position="202"/>
    </location>
</feature>
<feature type="transmembrane region" description="Helical" evidence="11">
    <location>
        <begin position="265"/>
        <end position="282"/>
    </location>
</feature>
<comment type="subcellular location">
    <subcellularLocation>
        <location evidence="1 11">Endoplasmic reticulum membrane</location>
        <topology evidence="1 11">Multi-pass membrane protein</topology>
    </subcellularLocation>
</comment>
<feature type="transmembrane region" description="Helical" evidence="11">
    <location>
        <begin position="386"/>
        <end position="402"/>
    </location>
</feature>
<feature type="transmembrane region" description="Helical" evidence="11">
    <location>
        <begin position="146"/>
        <end position="163"/>
    </location>
</feature>
<evidence type="ECO:0000256" key="10">
    <source>
        <dbReference type="ARBA" id="ARBA00047346"/>
    </source>
</evidence>
<comment type="pathway">
    <text evidence="2 11">Protein modification; protein glycosylation.</text>
</comment>
<keyword evidence="4 11" id="KW-0328">Glycosyltransferase</keyword>
<evidence type="ECO:0000256" key="3">
    <source>
        <dbReference type="ARBA" id="ARBA00008715"/>
    </source>
</evidence>
<gene>
    <name evidence="12" type="primary">ALG8</name>
    <name evidence="12" type="ORF">MNAN1_002063</name>
</gene>
<feature type="transmembrane region" description="Helical" evidence="11">
    <location>
        <begin position="95"/>
        <end position="116"/>
    </location>
</feature>
<dbReference type="AlphaFoldDB" id="A0AAF0J2J1"/>
<dbReference type="Pfam" id="PF03155">
    <property type="entry name" value="Alg6_Alg8"/>
    <property type="match status" value="1"/>
</dbReference>
<feature type="transmembrane region" description="Helical" evidence="11">
    <location>
        <begin position="222"/>
        <end position="244"/>
    </location>
</feature>
<dbReference type="InterPro" id="IPR004856">
    <property type="entry name" value="Glyco_trans_ALG6/ALG8"/>
</dbReference>
<feature type="transmembrane region" description="Helical" evidence="11">
    <location>
        <begin position="342"/>
        <end position="358"/>
    </location>
</feature>
<feature type="transmembrane region" description="Helical" evidence="11">
    <location>
        <begin position="6"/>
        <end position="23"/>
    </location>
</feature>
<evidence type="ECO:0000313" key="12">
    <source>
        <dbReference type="EMBL" id="WFD27067.1"/>
    </source>
</evidence>
<evidence type="ECO:0000256" key="11">
    <source>
        <dbReference type="RuleBase" id="RU363110"/>
    </source>
</evidence>
<dbReference type="GO" id="GO:0005789">
    <property type="term" value="C:endoplasmic reticulum membrane"/>
    <property type="evidence" value="ECO:0007669"/>
    <property type="project" value="UniProtKB-SubCell"/>
</dbReference>
<accession>A0AAF0J2J1</accession>
<dbReference type="GO" id="GO:0006487">
    <property type="term" value="P:protein N-linked glycosylation"/>
    <property type="evidence" value="ECO:0007669"/>
    <property type="project" value="TreeGrafter"/>
</dbReference>
<evidence type="ECO:0000256" key="4">
    <source>
        <dbReference type="ARBA" id="ARBA00022676"/>
    </source>
</evidence>
<dbReference type="Proteomes" id="UP001213623">
    <property type="component" value="Chromosome 3"/>
</dbReference>
<keyword evidence="13" id="KW-1185">Reference proteome</keyword>
<keyword evidence="9 11" id="KW-0472">Membrane</keyword>
<dbReference type="EC" id="2.4.1.-" evidence="11"/>
<protein>
    <recommendedName>
        <fullName evidence="11">Alpha-1,3-glucosyltransferase</fullName>
        <ecNumber evidence="11">2.4.1.-</ecNumber>
    </recommendedName>
</protein>
<name>A0AAF0J2J1_9BASI</name>
<keyword evidence="8 11" id="KW-1133">Transmembrane helix</keyword>
<evidence type="ECO:0000256" key="9">
    <source>
        <dbReference type="ARBA" id="ARBA00023136"/>
    </source>
</evidence>
<keyword evidence="7 11" id="KW-0256">Endoplasmic reticulum</keyword>
<feature type="transmembrane region" description="Helical" evidence="11">
    <location>
        <begin position="309"/>
        <end position="330"/>
    </location>
</feature>
<comment type="catalytic activity">
    <reaction evidence="10">
        <text>an alpha-D-Glc-(1-&gt;3)-alpha-D-Man-(1-&gt;2)-alpha-D-Man-(1-&gt;2)-alpha-D-Man-(1-&gt;3)-[alpha-D-Man-(1-&gt;2)-alpha-D-Man-(1-&gt;3)-[alpha-D-Man-(1-&gt;2)-alpha-D-Man-(1-&gt;6)]-alpha-D-Man-(1-&gt;6)]-beta-D-Man-(1-&gt;4)-beta-D-GlcNAc-(1-&gt;4)-alpha-D-GlcNAc-diphospho-di-trans,poly-cis-dolichol + a di-trans,poly-cis-dolichyl beta-D-glucosyl phosphate = an alpha-D-Glc-(1-&gt;3)-alpha-D-Glc-(1-&gt;3)-alpha-D-Man-(1-&gt;2)-alpha-D-Man-(1-&gt;2)-alpha-D-Man-(1-&gt;3)-[alpha-D-Man-(1-&gt;2)-alpha-D-Man-(1-&gt;3)-[alpha-D-Man-(1-&gt;2)-alpha-D-Man-(1-&gt;6)]-alpha-D-Man-(1-&gt;6)]-beta-D-Man-(1-&gt;4)-beta-D-GlcNAc-(1-&gt;4)-alpha-D-GlcNAc-diphospho-di-trans,poly-cis-dolichol + a di-trans,poly-cis-dolichyl phosphate + H(+)</text>
        <dbReference type="Rhea" id="RHEA:31307"/>
        <dbReference type="Rhea" id="RHEA-COMP:19498"/>
        <dbReference type="Rhea" id="RHEA-COMP:19502"/>
        <dbReference type="Rhea" id="RHEA-COMP:19521"/>
        <dbReference type="Rhea" id="RHEA-COMP:19522"/>
        <dbReference type="ChEBI" id="CHEBI:15378"/>
        <dbReference type="ChEBI" id="CHEBI:57525"/>
        <dbReference type="ChEBI" id="CHEBI:57683"/>
        <dbReference type="ChEBI" id="CHEBI:132521"/>
        <dbReference type="ChEBI" id="CHEBI:132522"/>
        <dbReference type="EC" id="2.4.1.265"/>
    </reaction>
    <physiologicalReaction direction="left-to-right" evidence="10">
        <dbReference type="Rhea" id="RHEA:31308"/>
    </physiologicalReaction>
</comment>
<dbReference type="PANTHER" id="PTHR12413:SF2">
    <property type="entry name" value="DOLICHYL PYROPHOSPHATE GLC1MAN9GLCNAC2 ALPHA-1,3-GLUCOSYLTRANSFERASE-RELATED"/>
    <property type="match status" value="1"/>
</dbReference>
<feature type="transmembrane region" description="Helical" evidence="11">
    <location>
        <begin position="123"/>
        <end position="140"/>
    </location>
</feature>
<evidence type="ECO:0000256" key="2">
    <source>
        <dbReference type="ARBA" id="ARBA00004922"/>
    </source>
</evidence>
<proteinExistence type="inferred from homology"/>
<sequence length="512" mass="57117">MDAPAWTVVALGAALKVLLWPAYHSTDMEVHRNWLAITHQLPLRDWYVNATSPWTLDYPPFFAYLSWLLSVPASWIDANIVRIDALDYTAWPCVAFMRATVLLTEGVLVLSVVLFLRTATHDSALCVLLVSVLLHPGLLIVDHIHFQYNGFLFGVLFLALWAARTGRPVWAALAFSSLLQFKHLYVYVAPAWTVYLLRNYLLPTWPAGAPAWSAFLDRTVKLGTATLAPFAASIVPFILSAVHGDVTPSSVLQAIYARLFPFHRGLLHAFWAPNVWALYAAVDRVCLRLQGRTLASTSRGRVGDTVFGVLPPISPGVCFGLALAGTLLYMGPLWRAPTFRRLVLCVTLCALTSFAVGWHVHEKAILLAALPLSLVAGHSYAYWRTFQLLSATAIVTLFPLVYTHQETLVKLLYAYAWYAVVGHLMRRRVLRPMPSNLGELLHRLETLYLQGLGALALATQVLGPLVTALWPQWAAPHWAFLPLLLTSVYGALGVVYIWVRLSVLYWMDRETI</sequence>
<evidence type="ECO:0000256" key="1">
    <source>
        <dbReference type="ARBA" id="ARBA00004477"/>
    </source>
</evidence>
<dbReference type="EMBL" id="CP119894">
    <property type="protein sequence ID" value="WFD27067.1"/>
    <property type="molecule type" value="Genomic_DNA"/>
</dbReference>
<evidence type="ECO:0000256" key="7">
    <source>
        <dbReference type="ARBA" id="ARBA00022824"/>
    </source>
</evidence>
<dbReference type="PANTHER" id="PTHR12413">
    <property type="entry name" value="DOLICHYL GLYCOSYLTRANSFERASE"/>
    <property type="match status" value="1"/>
</dbReference>